<dbReference type="STRING" id="666685.R2APBS1_0300"/>
<protein>
    <submittedName>
        <fullName evidence="3">Putative secreted protein</fullName>
    </submittedName>
</protein>
<accession>M4NI60</accession>
<dbReference type="HOGENOM" id="CLU_069372_0_0_6"/>
<dbReference type="eggNOG" id="COG5430">
    <property type="taxonomic scope" value="Bacteria"/>
</dbReference>
<dbReference type="Pfam" id="PF05229">
    <property type="entry name" value="SCPU"/>
    <property type="match status" value="2"/>
</dbReference>
<dbReference type="OrthoDB" id="8588792at2"/>
<dbReference type="PROSITE" id="PS51257">
    <property type="entry name" value="PROKAR_LIPOPROTEIN"/>
    <property type="match status" value="1"/>
</dbReference>
<dbReference type="PANTHER" id="PTHR37089">
    <property type="entry name" value="PROTEIN U-RELATED"/>
    <property type="match status" value="1"/>
</dbReference>
<dbReference type="RefSeq" id="WP_015446575.1">
    <property type="nucleotide sequence ID" value="NC_020541.1"/>
</dbReference>
<dbReference type="InterPro" id="IPR007893">
    <property type="entry name" value="Spore_coat_U/FanG"/>
</dbReference>
<evidence type="ECO:0000259" key="2">
    <source>
        <dbReference type="Pfam" id="PF05229"/>
    </source>
</evidence>
<evidence type="ECO:0000256" key="1">
    <source>
        <dbReference type="SAM" id="SignalP"/>
    </source>
</evidence>
<feature type="signal peptide" evidence="1">
    <location>
        <begin position="1"/>
        <end position="22"/>
    </location>
</feature>
<proteinExistence type="predicted"/>
<reference evidence="3 4" key="1">
    <citation type="submission" date="2012-04" db="EMBL/GenBank/DDBJ databases">
        <title>Complete genome of Rhodanobacter sp. 2APBS1.</title>
        <authorList>
            <consortium name="US DOE Joint Genome Institute"/>
            <person name="Huntemann M."/>
            <person name="Wei C.-L."/>
            <person name="Han J."/>
            <person name="Detter J.C."/>
            <person name="Han C."/>
            <person name="Tapia R."/>
            <person name="Munk A.C.C."/>
            <person name="Chen A."/>
            <person name="Krypides N."/>
            <person name="Mavromatis K."/>
            <person name="Markowitz V."/>
            <person name="Szeto E."/>
            <person name="Ivanova N."/>
            <person name="Mikhailova N."/>
            <person name="Ovchinnikova G."/>
            <person name="Pagani I."/>
            <person name="Pati A."/>
            <person name="Goodwin L."/>
            <person name="Peters L."/>
            <person name="Pitluck S."/>
            <person name="Woyke T."/>
            <person name="Prakash O."/>
            <person name="Elkins J."/>
            <person name="Brown S."/>
            <person name="Palumbo A."/>
            <person name="Hemme C."/>
            <person name="Zhou J."/>
            <person name="Watson D."/>
            <person name="Jardine P."/>
            <person name="Kostka J."/>
            <person name="Green S."/>
        </authorList>
    </citation>
    <scope>NUCLEOTIDE SEQUENCE [LARGE SCALE GENOMIC DNA]</scope>
    <source>
        <strain evidence="3 4">2APBS1</strain>
    </source>
</reference>
<dbReference type="Proteomes" id="UP000011859">
    <property type="component" value="Chromosome"/>
</dbReference>
<feature type="domain" description="Spore coat protein U/FanG" evidence="2">
    <location>
        <begin position="214"/>
        <end position="342"/>
    </location>
</feature>
<name>M4NI60_9GAMM</name>
<feature type="chain" id="PRO_5004056224" evidence="1">
    <location>
        <begin position="23"/>
        <end position="346"/>
    </location>
</feature>
<dbReference type="InterPro" id="IPR053167">
    <property type="entry name" value="Spore_coat_component"/>
</dbReference>
<sequence precursor="true">MNRRIHIYLWLGALFVACQWLAPASMAPLRTAQASVPGITCTAITTSINFGNADPTAGLTYFRNFNSDVNLNTTGFLTYYCTNTSSAPQNIDVCISIGNPGGSSQRSMGGPKNGSLDYQLYKDAGNTQAWGSKYNTPGKWGTPYIGTVAVPANGTSAPITLPIYAAIDSSQGISWTTNKTGPYSATYGNGDVAFDTGPANTGCNNASGGGTISGFQVLANLVPTCQVATNPLDFGGLDGDPSNAAATTTLTVSCVNETGYRVGLDNGKNWDGTTRRMRGGPTHSDYVPYQLYHGNCSTKWGNTDGTDTQTGTQPSQMFTVCGKIPPGQGSATPGDYFDAVTVYVYY</sequence>
<evidence type="ECO:0000313" key="4">
    <source>
        <dbReference type="Proteomes" id="UP000011859"/>
    </source>
</evidence>
<keyword evidence="1" id="KW-0732">Signal</keyword>
<dbReference type="EMBL" id="CP003470">
    <property type="protein sequence ID" value="AGG87476.1"/>
    <property type="molecule type" value="Genomic_DNA"/>
</dbReference>
<dbReference type="SMART" id="SM00972">
    <property type="entry name" value="SCPU"/>
    <property type="match status" value="2"/>
</dbReference>
<gene>
    <name evidence="3" type="ORF">R2APBS1_0300</name>
</gene>
<keyword evidence="4" id="KW-1185">Reference proteome</keyword>
<organism evidence="3 4">
    <name type="scientific">Rhodanobacter denitrificans</name>
    <dbReference type="NCBI Taxonomy" id="666685"/>
    <lineage>
        <taxon>Bacteria</taxon>
        <taxon>Pseudomonadati</taxon>
        <taxon>Pseudomonadota</taxon>
        <taxon>Gammaproteobacteria</taxon>
        <taxon>Lysobacterales</taxon>
        <taxon>Rhodanobacteraceae</taxon>
        <taxon>Rhodanobacter</taxon>
    </lineage>
</organism>
<dbReference type="AlphaFoldDB" id="M4NI60"/>
<dbReference type="KEGG" id="rhd:R2APBS1_0300"/>
<evidence type="ECO:0000313" key="3">
    <source>
        <dbReference type="EMBL" id="AGG87476.1"/>
    </source>
</evidence>
<dbReference type="PANTHER" id="PTHR37089:SF4">
    <property type="entry name" value="EXPORTED PROTEIN"/>
    <property type="match status" value="1"/>
</dbReference>
<feature type="domain" description="Spore coat protein U/FanG" evidence="2">
    <location>
        <begin position="40"/>
        <end position="183"/>
    </location>
</feature>